<dbReference type="Pfam" id="PF13718">
    <property type="entry name" value="GNAT_acetyltr_2"/>
    <property type="match status" value="2"/>
</dbReference>
<comment type="subcellular location">
    <subcellularLocation>
        <location evidence="1">Nucleus</location>
        <location evidence="1">Nucleolus</location>
    </subcellularLocation>
</comment>
<dbReference type="InterPro" id="IPR003593">
    <property type="entry name" value="AAA+_ATPase"/>
</dbReference>
<evidence type="ECO:0000259" key="7">
    <source>
        <dbReference type="PROSITE" id="PS51186"/>
    </source>
</evidence>
<proteinExistence type="predicted"/>
<dbReference type="Gene3D" id="3.40.630.30">
    <property type="match status" value="1"/>
</dbReference>
<dbReference type="AlphaFoldDB" id="A0A059F058"/>
<keyword evidence="9" id="KW-1185">Reference proteome</keyword>
<dbReference type="VEuPathDB" id="MicrosporidiaDB:H312_02205"/>
<dbReference type="Pfam" id="PF08351">
    <property type="entry name" value="TmcA_N"/>
    <property type="match status" value="1"/>
</dbReference>
<evidence type="ECO:0000313" key="8">
    <source>
        <dbReference type="EMBL" id="KCZ80379.1"/>
    </source>
</evidence>
<dbReference type="SMART" id="SM00382">
    <property type="entry name" value="AAA"/>
    <property type="match status" value="1"/>
</dbReference>
<dbReference type="Pfam" id="PF05127">
    <property type="entry name" value="NAT10_TcmA_helicase"/>
    <property type="match status" value="1"/>
</dbReference>
<dbReference type="Proteomes" id="UP000030655">
    <property type="component" value="Unassembled WGS sequence"/>
</dbReference>
<dbReference type="SUPFAM" id="SSF52540">
    <property type="entry name" value="P-loop containing nucleoside triphosphate hydrolases"/>
    <property type="match status" value="1"/>
</dbReference>
<organism evidence="8 9">
    <name type="scientific">Anncaliia algerae PRA339</name>
    <dbReference type="NCBI Taxonomy" id="1288291"/>
    <lineage>
        <taxon>Eukaryota</taxon>
        <taxon>Fungi</taxon>
        <taxon>Fungi incertae sedis</taxon>
        <taxon>Microsporidia</taxon>
        <taxon>Tubulinosematoidea</taxon>
        <taxon>Tubulinosematidae</taxon>
        <taxon>Anncaliia</taxon>
    </lineage>
</organism>
<gene>
    <name evidence="8" type="ORF">H312_02205</name>
</gene>
<dbReference type="OrthoDB" id="10067491at2759"/>
<dbReference type="GO" id="GO:0030686">
    <property type="term" value="C:90S preribosome"/>
    <property type="evidence" value="ECO:0007669"/>
    <property type="project" value="TreeGrafter"/>
</dbReference>
<keyword evidence="2" id="KW-0808">Transferase</keyword>
<reference evidence="9" key="1">
    <citation type="submission" date="2013-02" db="EMBL/GenBank/DDBJ databases">
        <authorList>
            <consortium name="The Broad Institute Genome Sequencing Platform"/>
            <person name="Cuomo C."/>
            <person name="Becnel J."/>
            <person name="Sanscrainte N."/>
            <person name="Walker B."/>
            <person name="Young S.K."/>
            <person name="Zeng Q."/>
            <person name="Gargeya S."/>
            <person name="Fitzgerald M."/>
            <person name="Haas B."/>
            <person name="Abouelleil A."/>
            <person name="Alvarado L."/>
            <person name="Arachchi H.M."/>
            <person name="Berlin A.M."/>
            <person name="Chapman S.B."/>
            <person name="Dewar J."/>
            <person name="Goldberg J."/>
            <person name="Griggs A."/>
            <person name="Gujja S."/>
            <person name="Hansen M."/>
            <person name="Howarth C."/>
            <person name="Imamovic A."/>
            <person name="Larimer J."/>
            <person name="McCowan C."/>
            <person name="Murphy C."/>
            <person name="Neiman D."/>
            <person name="Pearson M."/>
            <person name="Priest M."/>
            <person name="Roberts A."/>
            <person name="Saif S."/>
            <person name="Shea T."/>
            <person name="Sisk P."/>
            <person name="Sykes S."/>
            <person name="Wortman J."/>
            <person name="Nusbaum C."/>
            <person name="Birren B."/>
        </authorList>
    </citation>
    <scope>NUCLEOTIDE SEQUENCE [LARGE SCALE GENOMIC DNA]</scope>
    <source>
        <strain evidence="9">PRA339</strain>
    </source>
</reference>
<evidence type="ECO:0000256" key="3">
    <source>
        <dbReference type="ARBA" id="ARBA00022694"/>
    </source>
</evidence>
<dbReference type="GO" id="GO:1904812">
    <property type="term" value="P:rRNA acetylation involved in maturation of SSU-rRNA"/>
    <property type="evidence" value="ECO:0007669"/>
    <property type="project" value="TreeGrafter"/>
</dbReference>
<dbReference type="InterPro" id="IPR016181">
    <property type="entry name" value="Acyl_CoA_acyltransferase"/>
</dbReference>
<feature type="domain" description="N-acetyltransferase" evidence="7">
    <location>
        <begin position="366"/>
        <end position="553"/>
    </location>
</feature>
<evidence type="ECO:0000256" key="2">
    <source>
        <dbReference type="ARBA" id="ARBA00022679"/>
    </source>
</evidence>
<dbReference type="STRING" id="1288291.A0A059F058"/>
<keyword evidence="4" id="KW-0547">Nucleotide-binding</keyword>
<keyword evidence="5" id="KW-0067">ATP-binding</keyword>
<dbReference type="InterPro" id="IPR007807">
    <property type="entry name" value="TcmA/NAT10_helicase"/>
</dbReference>
<dbReference type="InterPro" id="IPR032672">
    <property type="entry name" value="TmcA/NAT10/Kre33"/>
</dbReference>
<evidence type="ECO:0000313" key="9">
    <source>
        <dbReference type="Proteomes" id="UP000030655"/>
    </source>
</evidence>
<dbReference type="SUPFAM" id="SSF55729">
    <property type="entry name" value="Acyl-CoA N-acyltransferases (Nat)"/>
    <property type="match status" value="1"/>
</dbReference>
<reference evidence="8 9" key="2">
    <citation type="submission" date="2014-03" db="EMBL/GenBank/DDBJ databases">
        <title>The Genome Sequence of Anncaliia algerae insect isolate PRA339.</title>
        <authorList>
            <consortium name="The Broad Institute Genome Sequencing Platform"/>
            <consortium name="The Broad Institute Genome Sequencing Center for Infectious Disease"/>
            <person name="Cuomo C."/>
            <person name="Becnel J."/>
            <person name="Sanscrainte N."/>
            <person name="Walker B."/>
            <person name="Young S.K."/>
            <person name="Zeng Q."/>
            <person name="Gargeya S."/>
            <person name="Fitzgerald M."/>
            <person name="Haas B."/>
            <person name="Abouelleil A."/>
            <person name="Alvarado L."/>
            <person name="Arachchi H.M."/>
            <person name="Berlin A.M."/>
            <person name="Chapman S.B."/>
            <person name="Dewar J."/>
            <person name="Goldberg J."/>
            <person name="Griggs A."/>
            <person name="Gujja S."/>
            <person name="Hansen M."/>
            <person name="Howarth C."/>
            <person name="Imamovic A."/>
            <person name="Larimer J."/>
            <person name="McCowan C."/>
            <person name="Murphy C."/>
            <person name="Neiman D."/>
            <person name="Pearson M."/>
            <person name="Priest M."/>
            <person name="Roberts A."/>
            <person name="Saif S."/>
            <person name="Shea T."/>
            <person name="Sisk P."/>
            <person name="Sykes S."/>
            <person name="Wortman J."/>
            <person name="Nusbaum C."/>
            <person name="Birren B."/>
        </authorList>
    </citation>
    <scope>NUCLEOTIDE SEQUENCE [LARGE SCALE GENOMIC DNA]</scope>
    <source>
        <strain evidence="8 9">PRA339</strain>
    </source>
</reference>
<evidence type="ECO:0000256" key="6">
    <source>
        <dbReference type="ARBA" id="ARBA00023315"/>
    </source>
</evidence>
<sequence>MHIQDNRELIYVHCKTKDFGNLILEGNSCLISEKKHHNVAYTYDKIIDIMGKTYKNVILMDIENLTANVFCILSGVISRGGKLLIISGYRLKEMHKLNYKIYINFSGTEKYFFKRFFKMFAERCKTFFINEVNEINNLINLENNIIKENTNATNLVELSSVIKGINKINYERNEILMKMLLTQSQICAYESIITKLHKNVLITSERGCGKTYLLGVLTTYFILTNYNKIALVNANDVLLGIIKQNLDKLNVKYLVCKDKIKIFDFIEKEINFNSGEIYIVDEAASLPVYKIKDFLKNKSIFATTEEGYEGTSRSFTHKIIKNSKIMIYKLNENIRYNKNDALSVFLNTCFLFNAKIKNITEIKNNFTFEALNKKDLFENEELLNEVYALLSNEHYRNSPDELLFILDNSLTNICVLKDDLNIVGVIVYAIEVNTNDNNKSGNLIKNLMQEKYFDSSFINKTGIRILRIVIHPQLRRKGLGKIILNKFLELSDQNNSEYIGVSFGLTYELLNFWQKNSFYPLYLCKERCTTTGENTIIMLYKIKYDIFIAEFMNNLYFSFRNLNSIIILQLIQPFKNDLIRQKVNFNDFEKRKINNFLLNSSDPNIVIDFIPRIAEFSLFHDNNGLLEQLLLVKVGLLRYNYREFCEEINLPQKYLISVVNFILRNALN</sequence>
<keyword evidence="3" id="KW-0819">tRNA processing</keyword>
<evidence type="ECO:0000256" key="5">
    <source>
        <dbReference type="ARBA" id="ARBA00022840"/>
    </source>
</evidence>
<dbReference type="GO" id="GO:0000049">
    <property type="term" value="F:tRNA binding"/>
    <property type="evidence" value="ECO:0007669"/>
    <property type="project" value="TreeGrafter"/>
</dbReference>
<keyword evidence="6" id="KW-0012">Acyltransferase</keyword>
<evidence type="ECO:0000256" key="4">
    <source>
        <dbReference type="ARBA" id="ARBA00022741"/>
    </source>
</evidence>
<dbReference type="GO" id="GO:1990883">
    <property type="term" value="F:18S rRNA cytidine N-acetyltransferase activity"/>
    <property type="evidence" value="ECO:0007669"/>
    <property type="project" value="TreeGrafter"/>
</dbReference>
<dbReference type="PANTHER" id="PTHR10925">
    <property type="entry name" value="N-ACETYLTRANSFERASE 10"/>
    <property type="match status" value="1"/>
</dbReference>
<dbReference type="InterPro" id="IPR013562">
    <property type="entry name" value="TmcA/NAT10_N"/>
</dbReference>
<dbReference type="InterPro" id="IPR000182">
    <property type="entry name" value="GNAT_dom"/>
</dbReference>
<dbReference type="GO" id="GO:0005524">
    <property type="term" value="F:ATP binding"/>
    <property type="evidence" value="ECO:0007669"/>
    <property type="project" value="UniProtKB-KW"/>
</dbReference>
<dbReference type="HOGENOM" id="CLU_026718_0_0_1"/>
<dbReference type="Gene3D" id="3.40.50.11040">
    <property type="match status" value="1"/>
</dbReference>
<dbReference type="InterPro" id="IPR027417">
    <property type="entry name" value="P-loop_NTPase"/>
</dbReference>
<name>A0A059F058_9MICR</name>
<evidence type="ECO:0000256" key="1">
    <source>
        <dbReference type="ARBA" id="ARBA00004604"/>
    </source>
</evidence>
<dbReference type="Gene3D" id="3.40.50.300">
    <property type="entry name" value="P-loop containing nucleotide triphosphate hydrolases"/>
    <property type="match status" value="1"/>
</dbReference>
<dbReference type="EMBL" id="KK365184">
    <property type="protein sequence ID" value="KCZ80379.1"/>
    <property type="molecule type" value="Genomic_DNA"/>
</dbReference>
<dbReference type="GO" id="GO:0005730">
    <property type="term" value="C:nucleolus"/>
    <property type="evidence" value="ECO:0007669"/>
    <property type="project" value="UniProtKB-SubCell"/>
</dbReference>
<dbReference type="CDD" id="cd04301">
    <property type="entry name" value="NAT_SF"/>
    <property type="match status" value="1"/>
</dbReference>
<dbReference type="PANTHER" id="PTHR10925:SF5">
    <property type="entry name" value="RNA CYTIDINE ACETYLTRANSFERASE"/>
    <property type="match status" value="1"/>
</dbReference>
<dbReference type="GO" id="GO:0008033">
    <property type="term" value="P:tRNA processing"/>
    <property type="evidence" value="ECO:0007669"/>
    <property type="project" value="UniProtKB-KW"/>
</dbReference>
<protein>
    <recommendedName>
        <fullName evidence="7">N-acetyltransferase domain-containing protein</fullName>
    </recommendedName>
</protein>
<accession>A0A059F058</accession>
<dbReference type="PROSITE" id="PS51186">
    <property type="entry name" value="GNAT"/>
    <property type="match status" value="1"/>
</dbReference>